<accession>A0A852VXV4</accession>
<dbReference type="PROSITE" id="PS50931">
    <property type="entry name" value="HTH_LYSR"/>
    <property type="match status" value="1"/>
</dbReference>
<evidence type="ECO:0000256" key="4">
    <source>
        <dbReference type="ARBA" id="ARBA00023163"/>
    </source>
</evidence>
<proteinExistence type="inferred from homology"/>
<keyword evidence="3 6" id="KW-0238">DNA-binding</keyword>
<dbReference type="Pfam" id="PF00126">
    <property type="entry name" value="HTH_1"/>
    <property type="match status" value="1"/>
</dbReference>
<dbReference type="InterPro" id="IPR005119">
    <property type="entry name" value="LysR_subst-bd"/>
</dbReference>
<evidence type="ECO:0000259" key="5">
    <source>
        <dbReference type="PROSITE" id="PS50931"/>
    </source>
</evidence>
<evidence type="ECO:0000256" key="2">
    <source>
        <dbReference type="ARBA" id="ARBA00023015"/>
    </source>
</evidence>
<keyword evidence="4" id="KW-0804">Transcription</keyword>
<dbReference type="PRINTS" id="PR00039">
    <property type="entry name" value="HTHLYSR"/>
</dbReference>
<evidence type="ECO:0000313" key="7">
    <source>
        <dbReference type="Proteomes" id="UP000549695"/>
    </source>
</evidence>
<dbReference type="InterPro" id="IPR036390">
    <property type="entry name" value="WH_DNA-bd_sf"/>
</dbReference>
<dbReference type="CDD" id="cd05466">
    <property type="entry name" value="PBP2_LTTR_substrate"/>
    <property type="match status" value="1"/>
</dbReference>
<dbReference type="AlphaFoldDB" id="A0A852VXV4"/>
<dbReference type="InterPro" id="IPR000847">
    <property type="entry name" value="LysR_HTH_N"/>
</dbReference>
<evidence type="ECO:0000313" key="6">
    <source>
        <dbReference type="EMBL" id="NYG00850.1"/>
    </source>
</evidence>
<dbReference type="FunFam" id="1.10.10.10:FF:000001">
    <property type="entry name" value="LysR family transcriptional regulator"/>
    <property type="match status" value="1"/>
</dbReference>
<gene>
    <name evidence="6" type="ORF">HDA37_001135</name>
</gene>
<dbReference type="Gene3D" id="3.40.190.10">
    <property type="entry name" value="Periplasmic binding protein-like II"/>
    <property type="match status" value="2"/>
</dbReference>
<dbReference type="PANTHER" id="PTHR30126">
    <property type="entry name" value="HTH-TYPE TRANSCRIPTIONAL REGULATOR"/>
    <property type="match status" value="1"/>
</dbReference>
<comment type="similarity">
    <text evidence="1">Belongs to the LysR transcriptional regulatory family.</text>
</comment>
<keyword evidence="7" id="KW-1185">Reference proteome</keyword>
<evidence type="ECO:0000256" key="1">
    <source>
        <dbReference type="ARBA" id="ARBA00009437"/>
    </source>
</evidence>
<dbReference type="GO" id="GO:0003700">
    <property type="term" value="F:DNA-binding transcription factor activity"/>
    <property type="evidence" value="ECO:0007669"/>
    <property type="project" value="InterPro"/>
</dbReference>
<dbReference type="SUPFAM" id="SSF46785">
    <property type="entry name" value="Winged helix' DNA-binding domain"/>
    <property type="match status" value="1"/>
</dbReference>
<name>A0A852VXV4_PSEA5</name>
<dbReference type="GO" id="GO:0000976">
    <property type="term" value="F:transcription cis-regulatory region binding"/>
    <property type="evidence" value="ECO:0007669"/>
    <property type="project" value="TreeGrafter"/>
</dbReference>
<dbReference type="Pfam" id="PF03466">
    <property type="entry name" value="LysR_substrate"/>
    <property type="match status" value="1"/>
</dbReference>
<keyword evidence="2" id="KW-0805">Transcription regulation</keyword>
<dbReference type="PANTHER" id="PTHR30126:SF39">
    <property type="entry name" value="HTH-TYPE TRANSCRIPTIONAL REGULATOR CYSL"/>
    <property type="match status" value="1"/>
</dbReference>
<dbReference type="Proteomes" id="UP000549695">
    <property type="component" value="Unassembled WGS sequence"/>
</dbReference>
<protein>
    <submittedName>
        <fullName evidence="6">DNA-binding transcriptional LysR family regulator</fullName>
    </submittedName>
</protein>
<organism evidence="6 7">
    <name type="scientific">Pseudonocardia alni</name>
    <name type="common">Amycolata alni</name>
    <dbReference type="NCBI Taxonomy" id="33907"/>
    <lineage>
        <taxon>Bacteria</taxon>
        <taxon>Bacillati</taxon>
        <taxon>Actinomycetota</taxon>
        <taxon>Actinomycetes</taxon>
        <taxon>Pseudonocardiales</taxon>
        <taxon>Pseudonocardiaceae</taxon>
        <taxon>Pseudonocardia</taxon>
    </lineage>
</organism>
<feature type="domain" description="HTH lysR-type" evidence="5">
    <location>
        <begin position="1"/>
        <end position="49"/>
    </location>
</feature>
<sequence length="288" mass="30180">MAIVDTGSVHAAASRLLVAQPSVSQTLRRLERELGTELFQRTGRRLVLTPAGRALIQPARDLIRALEVARSAVESAEGVMSGRLTISSMPSQAVHPLPALIGRFRRAHPAVSVGISTARTPAEVCQAVEDGSADVGLLAVSNGPLRDATVRIQPLYVQGYVIVARDPSGLPPGQGPVRVDELTDLDLVVGQPGTGMRRVADSIPSSTGCHVVAQVEHREALLPLVLAGLGVAIVADSWRAMALAAGLTVREVTTDETLHVSLVVPLSFVGPAAQRFCTMAANAGIDNQ</sequence>
<dbReference type="InterPro" id="IPR036388">
    <property type="entry name" value="WH-like_DNA-bd_sf"/>
</dbReference>
<comment type="caution">
    <text evidence="6">The sequence shown here is derived from an EMBL/GenBank/DDBJ whole genome shotgun (WGS) entry which is preliminary data.</text>
</comment>
<dbReference type="Gene3D" id="1.10.10.10">
    <property type="entry name" value="Winged helix-like DNA-binding domain superfamily/Winged helix DNA-binding domain"/>
    <property type="match status" value="1"/>
</dbReference>
<dbReference type="EMBL" id="JACCCZ010000001">
    <property type="protein sequence ID" value="NYG00850.1"/>
    <property type="molecule type" value="Genomic_DNA"/>
</dbReference>
<dbReference type="SUPFAM" id="SSF53850">
    <property type="entry name" value="Periplasmic binding protein-like II"/>
    <property type="match status" value="1"/>
</dbReference>
<evidence type="ECO:0000256" key="3">
    <source>
        <dbReference type="ARBA" id="ARBA00023125"/>
    </source>
</evidence>
<reference evidence="6 7" key="1">
    <citation type="submission" date="2020-07" db="EMBL/GenBank/DDBJ databases">
        <title>Sequencing the genomes of 1000 actinobacteria strains.</title>
        <authorList>
            <person name="Klenk H.-P."/>
        </authorList>
    </citation>
    <scope>NUCLEOTIDE SEQUENCE [LARGE SCALE GENOMIC DNA]</scope>
    <source>
        <strain evidence="6 7">DSM 44749</strain>
    </source>
</reference>